<dbReference type="PANTHER" id="PTHR14085">
    <property type="entry name" value="WD-REPEAT PROTEIN BING4"/>
    <property type="match status" value="1"/>
</dbReference>
<dbReference type="InterPro" id="IPR012952">
    <property type="entry name" value="BING4_C_dom"/>
</dbReference>
<comment type="subcellular location">
    <subcellularLocation>
        <location evidence="1">Nucleus</location>
        <location evidence="1">Nucleolus</location>
    </subcellularLocation>
</comment>
<evidence type="ECO:0000259" key="8">
    <source>
        <dbReference type="SMART" id="SM01033"/>
    </source>
</evidence>
<dbReference type="Pfam" id="PF00400">
    <property type="entry name" value="WD40"/>
    <property type="match status" value="1"/>
</dbReference>
<evidence type="ECO:0000256" key="6">
    <source>
        <dbReference type="PROSITE-ProRule" id="PRU00221"/>
    </source>
</evidence>
<keyword evidence="10" id="KW-1185">Reference proteome</keyword>
<evidence type="ECO:0000256" key="2">
    <source>
        <dbReference type="ARBA" id="ARBA00022552"/>
    </source>
</evidence>
<keyword evidence="3 6" id="KW-0853">WD repeat</keyword>
<dbReference type="PROSITE" id="PS50082">
    <property type="entry name" value="WD_REPEATS_2"/>
    <property type="match status" value="1"/>
</dbReference>
<evidence type="ECO:0000256" key="4">
    <source>
        <dbReference type="ARBA" id="ARBA00022737"/>
    </source>
</evidence>
<dbReference type="InterPro" id="IPR036322">
    <property type="entry name" value="WD40_repeat_dom_sf"/>
</dbReference>
<proteinExistence type="predicted"/>
<dbReference type="InterPro" id="IPR040315">
    <property type="entry name" value="WDR46/Utp7"/>
</dbReference>
<evidence type="ECO:0000256" key="1">
    <source>
        <dbReference type="ARBA" id="ARBA00004604"/>
    </source>
</evidence>
<feature type="region of interest" description="Disordered" evidence="7">
    <location>
        <begin position="524"/>
        <end position="548"/>
    </location>
</feature>
<dbReference type="Proteomes" id="UP001461498">
    <property type="component" value="Unassembled WGS sequence"/>
</dbReference>
<evidence type="ECO:0000256" key="5">
    <source>
        <dbReference type="ARBA" id="ARBA00023242"/>
    </source>
</evidence>
<keyword evidence="4" id="KW-0677">Repeat</keyword>
<reference evidence="9 10" key="1">
    <citation type="submission" date="2022-12" db="EMBL/GenBank/DDBJ databases">
        <title>Chromosome-level genome assembly of true bugs.</title>
        <authorList>
            <person name="Ma L."/>
            <person name="Li H."/>
        </authorList>
    </citation>
    <scope>NUCLEOTIDE SEQUENCE [LARGE SCALE GENOMIC DNA]</scope>
    <source>
        <strain evidence="9">Lab_2022b</strain>
    </source>
</reference>
<dbReference type="PROSITE" id="PS50294">
    <property type="entry name" value="WD_REPEATS_REGION"/>
    <property type="match status" value="1"/>
</dbReference>
<dbReference type="AlphaFoldDB" id="A0AAW1CIK1"/>
<keyword evidence="5" id="KW-0539">Nucleus</keyword>
<dbReference type="GO" id="GO:0032040">
    <property type="term" value="C:small-subunit processome"/>
    <property type="evidence" value="ECO:0007669"/>
    <property type="project" value="TreeGrafter"/>
</dbReference>
<dbReference type="GO" id="GO:0030686">
    <property type="term" value="C:90S preribosome"/>
    <property type="evidence" value="ECO:0007669"/>
    <property type="project" value="TreeGrafter"/>
</dbReference>
<dbReference type="SMART" id="SM00320">
    <property type="entry name" value="WD40"/>
    <property type="match status" value="3"/>
</dbReference>
<protein>
    <recommendedName>
        <fullName evidence="8">BING4 C-terminal domain-containing protein</fullName>
    </recommendedName>
</protein>
<sequence length="548" mass="62494">MKVKNKNFRSRPTKNFKTSTLKKVAPLRKNKSKYDVSVPKKLLEKYSRGEGIDGNVPTLGDLSHKKKLLRKEKKIQWAVKQAARAEILLTEESGYIIPDEGEETKKYSQNEIKRNVDITSATKFFDLDLAFGPYRLDYSRNGRHLLIGGRKGHVAAMDWVTKDLLCEINVMEEVFDVQWLHIETMFAVAQKDWVFIYDNQGVELHCLKQLHKVFQMAFLPHHFLLATASQTGWIKWLDISLGKLISEFPTKFGRLRVMTHNPYNAVLCLGHAKGVVSMWSPNSNKPLAQMLCHNTCVQGIAIDRAGRYMATSSVNNQLKIWDIRSLVGPVQSYILGGSPTDLSFSQQGLLATAIGRHIDVYKNCHIQKVSDQYLTYQNKTPISNIEFCPYEDVLGIGCDRGFTSILVPGAGEPNFDALEVNPMQSKQQRKEAEVKALLEKIQPEMISLDPTVLTEVDVPTLKDRIDAKVKLLNLKPPDINFVPRKKKRGNTARAAKVKKIVKESRKKEFINELKEAKEKILNENEELEEKPQEKPHVLDRFSKKKRKT</sequence>
<evidence type="ECO:0000313" key="10">
    <source>
        <dbReference type="Proteomes" id="UP001461498"/>
    </source>
</evidence>
<dbReference type="FunFam" id="2.130.10.10:FF:000378">
    <property type="entry name" value="U3 small nucleolar RNA-associated protein 7"/>
    <property type="match status" value="1"/>
</dbReference>
<evidence type="ECO:0000256" key="3">
    <source>
        <dbReference type="ARBA" id="ARBA00022574"/>
    </source>
</evidence>
<dbReference type="InterPro" id="IPR019775">
    <property type="entry name" value="WD40_repeat_CS"/>
</dbReference>
<dbReference type="SMART" id="SM01033">
    <property type="entry name" value="BING4CT"/>
    <property type="match status" value="1"/>
</dbReference>
<name>A0AAW1CIK1_9HEMI</name>
<dbReference type="SUPFAM" id="SSF50978">
    <property type="entry name" value="WD40 repeat-like"/>
    <property type="match status" value="1"/>
</dbReference>
<dbReference type="PROSITE" id="PS00678">
    <property type="entry name" value="WD_REPEATS_1"/>
    <property type="match status" value="1"/>
</dbReference>
<organism evidence="9 10">
    <name type="scientific">Rhynocoris fuscipes</name>
    <dbReference type="NCBI Taxonomy" id="488301"/>
    <lineage>
        <taxon>Eukaryota</taxon>
        <taxon>Metazoa</taxon>
        <taxon>Ecdysozoa</taxon>
        <taxon>Arthropoda</taxon>
        <taxon>Hexapoda</taxon>
        <taxon>Insecta</taxon>
        <taxon>Pterygota</taxon>
        <taxon>Neoptera</taxon>
        <taxon>Paraneoptera</taxon>
        <taxon>Hemiptera</taxon>
        <taxon>Heteroptera</taxon>
        <taxon>Panheteroptera</taxon>
        <taxon>Cimicomorpha</taxon>
        <taxon>Reduviidae</taxon>
        <taxon>Harpactorinae</taxon>
        <taxon>Harpactorini</taxon>
        <taxon>Rhynocoris</taxon>
    </lineage>
</organism>
<dbReference type="InterPro" id="IPR001680">
    <property type="entry name" value="WD40_rpt"/>
</dbReference>
<evidence type="ECO:0000313" key="9">
    <source>
        <dbReference type="EMBL" id="KAK9498748.1"/>
    </source>
</evidence>
<dbReference type="Pfam" id="PF08149">
    <property type="entry name" value="BING4CT"/>
    <property type="match status" value="1"/>
</dbReference>
<feature type="repeat" description="WD" evidence="6">
    <location>
        <begin position="290"/>
        <end position="325"/>
    </location>
</feature>
<comment type="caution">
    <text evidence="9">The sequence shown here is derived from an EMBL/GenBank/DDBJ whole genome shotgun (WGS) entry which is preliminary data.</text>
</comment>
<dbReference type="GO" id="GO:0000462">
    <property type="term" value="P:maturation of SSU-rRNA from tricistronic rRNA transcript (SSU-rRNA, 5.8S rRNA, LSU-rRNA)"/>
    <property type="evidence" value="ECO:0007669"/>
    <property type="project" value="TreeGrafter"/>
</dbReference>
<feature type="compositionally biased region" description="Basic and acidic residues" evidence="7">
    <location>
        <begin position="529"/>
        <end position="541"/>
    </location>
</feature>
<keyword evidence="2" id="KW-0698">rRNA processing</keyword>
<evidence type="ECO:0000256" key="7">
    <source>
        <dbReference type="SAM" id="MobiDB-lite"/>
    </source>
</evidence>
<accession>A0AAW1CIK1</accession>
<dbReference type="Gene3D" id="2.130.10.10">
    <property type="entry name" value="YVTN repeat-like/Quinoprotein amine dehydrogenase"/>
    <property type="match status" value="1"/>
</dbReference>
<feature type="domain" description="BING4 C-terminal" evidence="8">
    <location>
        <begin position="372"/>
        <end position="450"/>
    </location>
</feature>
<dbReference type="InterPro" id="IPR015943">
    <property type="entry name" value="WD40/YVTN_repeat-like_dom_sf"/>
</dbReference>
<dbReference type="PANTHER" id="PTHR14085:SF3">
    <property type="entry name" value="WD REPEAT-CONTAINING PROTEIN 46"/>
    <property type="match status" value="1"/>
</dbReference>
<dbReference type="EMBL" id="JAPXFL010000012">
    <property type="protein sequence ID" value="KAK9498748.1"/>
    <property type="molecule type" value="Genomic_DNA"/>
</dbReference>
<gene>
    <name evidence="9" type="ORF">O3M35_003314</name>
</gene>